<dbReference type="AlphaFoldDB" id="A0A183VEJ5"/>
<dbReference type="InterPro" id="IPR017441">
    <property type="entry name" value="Protein_kinase_ATP_BS"/>
</dbReference>
<dbReference type="GO" id="GO:0004674">
    <property type="term" value="F:protein serine/threonine kinase activity"/>
    <property type="evidence" value="ECO:0007669"/>
    <property type="project" value="UniProtKB-KW"/>
</dbReference>
<gene>
    <name evidence="10" type="ORF">TCNE_LOCUS19165</name>
</gene>
<dbReference type="WBParaSite" id="TCNE_0001916901-mRNA-1">
    <property type="protein sequence ID" value="TCNE_0001916901-mRNA-1"/>
    <property type="gene ID" value="TCNE_0001916901"/>
</dbReference>
<feature type="domain" description="Protein kinase" evidence="9">
    <location>
        <begin position="19"/>
        <end position="243"/>
    </location>
</feature>
<dbReference type="PANTHER" id="PTHR24057:SF0">
    <property type="entry name" value="PROTEIN KINASE SHAGGY-RELATED"/>
    <property type="match status" value="1"/>
</dbReference>
<evidence type="ECO:0000313" key="12">
    <source>
        <dbReference type="WBParaSite" id="TCNE_0001916901-mRNA-1"/>
    </source>
</evidence>
<dbReference type="GO" id="GO:0030154">
    <property type="term" value="P:cell differentiation"/>
    <property type="evidence" value="ECO:0007669"/>
    <property type="project" value="TreeGrafter"/>
</dbReference>
<name>A0A183VEJ5_TOXCA</name>
<dbReference type="EMBL" id="UYWY01026489">
    <property type="protein sequence ID" value="VDM50486.1"/>
    <property type="molecule type" value="Genomic_DNA"/>
</dbReference>
<evidence type="ECO:0000256" key="5">
    <source>
        <dbReference type="ARBA" id="ARBA00022777"/>
    </source>
</evidence>
<feature type="binding site" evidence="7">
    <location>
        <position position="49"/>
    </location>
    <ligand>
        <name>ATP</name>
        <dbReference type="ChEBI" id="CHEBI:30616"/>
    </ligand>
</feature>
<evidence type="ECO:0000313" key="11">
    <source>
        <dbReference type="Proteomes" id="UP000050794"/>
    </source>
</evidence>
<feature type="compositionally biased region" description="Basic and acidic residues" evidence="8">
    <location>
        <begin position="166"/>
        <end position="231"/>
    </location>
</feature>
<evidence type="ECO:0000256" key="7">
    <source>
        <dbReference type="PROSITE-ProRule" id="PRU10141"/>
    </source>
</evidence>
<protein>
    <submittedName>
        <fullName evidence="12">Protein kinase domain-containing protein</fullName>
    </submittedName>
</protein>
<evidence type="ECO:0000256" key="4">
    <source>
        <dbReference type="ARBA" id="ARBA00022741"/>
    </source>
</evidence>
<dbReference type="GO" id="GO:0005524">
    <property type="term" value="F:ATP binding"/>
    <property type="evidence" value="ECO:0007669"/>
    <property type="project" value="UniProtKB-UniRule"/>
</dbReference>
<evidence type="ECO:0000256" key="6">
    <source>
        <dbReference type="ARBA" id="ARBA00022840"/>
    </source>
</evidence>
<evidence type="ECO:0000256" key="1">
    <source>
        <dbReference type="ARBA" id="ARBA00005527"/>
    </source>
</evidence>
<keyword evidence="5" id="KW-0418">Kinase</keyword>
<dbReference type="SUPFAM" id="SSF56112">
    <property type="entry name" value="Protein kinase-like (PK-like)"/>
    <property type="match status" value="1"/>
</dbReference>
<dbReference type="Gene3D" id="3.30.200.20">
    <property type="entry name" value="Phosphorylase Kinase, domain 1"/>
    <property type="match status" value="1"/>
</dbReference>
<feature type="region of interest" description="Disordered" evidence="8">
    <location>
        <begin position="142"/>
        <end position="243"/>
    </location>
</feature>
<dbReference type="PANTHER" id="PTHR24057">
    <property type="entry name" value="GLYCOGEN SYNTHASE KINASE-3 ALPHA"/>
    <property type="match status" value="1"/>
</dbReference>
<evidence type="ECO:0000259" key="9">
    <source>
        <dbReference type="PROSITE" id="PS50011"/>
    </source>
</evidence>
<dbReference type="InterPro" id="IPR050591">
    <property type="entry name" value="GSK-3"/>
</dbReference>
<proteinExistence type="inferred from homology"/>
<dbReference type="Pfam" id="PF00069">
    <property type="entry name" value="Pkinase"/>
    <property type="match status" value="1"/>
</dbReference>
<dbReference type="PROSITE" id="PS50011">
    <property type="entry name" value="PROTEIN_KINASE_DOM"/>
    <property type="match status" value="1"/>
</dbReference>
<dbReference type="GO" id="GO:0005634">
    <property type="term" value="C:nucleus"/>
    <property type="evidence" value="ECO:0007669"/>
    <property type="project" value="TreeGrafter"/>
</dbReference>
<sequence length="243" mass="27446">MPTLIASPATGPERQVELFEYDGVIGNGSFGVVHLAKMESSGETVAIKKVLQDRRFKLREPEIMRTLNHKNVVQLKFFFYSAGVNDAEVYLNLILECSLLQGTSKEENKDEKLVSNPIVTPVTDEICKALFYSKMFQFPTEATPKEEDNKVKDNKDKNKARKEKGSKKGEEKDKNKSKKEEERKEEEGNKKDEKSEKEDGSKKEKESDSKKEATKKDGAHSKSKRSEKGANDARCSSYGVNAR</sequence>
<keyword evidence="3" id="KW-0808">Transferase</keyword>
<keyword evidence="2" id="KW-0723">Serine/threonine-protein kinase</keyword>
<evidence type="ECO:0000256" key="2">
    <source>
        <dbReference type="ARBA" id="ARBA00022527"/>
    </source>
</evidence>
<dbReference type="InterPro" id="IPR011009">
    <property type="entry name" value="Kinase-like_dom_sf"/>
</dbReference>
<reference evidence="10 11" key="2">
    <citation type="submission" date="2018-11" db="EMBL/GenBank/DDBJ databases">
        <authorList>
            <consortium name="Pathogen Informatics"/>
        </authorList>
    </citation>
    <scope>NUCLEOTIDE SEQUENCE [LARGE SCALE GENOMIC DNA]</scope>
</reference>
<evidence type="ECO:0000256" key="3">
    <source>
        <dbReference type="ARBA" id="ARBA00022679"/>
    </source>
</evidence>
<reference evidence="12" key="1">
    <citation type="submission" date="2016-06" db="UniProtKB">
        <authorList>
            <consortium name="WormBaseParasite"/>
        </authorList>
    </citation>
    <scope>IDENTIFICATION</scope>
</reference>
<dbReference type="GO" id="GO:0007165">
    <property type="term" value="P:signal transduction"/>
    <property type="evidence" value="ECO:0007669"/>
    <property type="project" value="TreeGrafter"/>
</dbReference>
<keyword evidence="4 7" id="KW-0547">Nucleotide-binding</keyword>
<evidence type="ECO:0000256" key="8">
    <source>
        <dbReference type="SAM" id="MobiDB-lite"/>
    </source>
</evidence>
<dbReference type="PROSITE" id="PS00107">
    <property type="entry name" value="PROTEIN_KINASE_ATP"/>
    <property type="match status" value="1"/>
</dbReference>
<accession>A0A183VEJ5</accession>
<comment type="similarity">
    <text evidence="1">Belongs to the protein kinase superfamily. CMGC Ser/Thr protein kinase family. GSK-3 subfamily.</text>
</comment>
<dbReference type="Proteomes" id="UP000050794">
    <property type="component" value="Unassembled WGS sequence"/>
</dbReference>
<dbReference type="SMART" id="SM00220">
    <property type="entry name" value="S_TKc"/>
    <property type="match status" value="1"/>
</dbReference>
<feature type="compositionally biased region" description="Basic and acidic residues" evidence="8">
    <location>
        <begin position="143"/>
        <end position="157"/>
    </location>
</feature>
<organism evidence="11 12">
    <name type="scientific">Toxocara canis</name>
    <name type="common">Canine roundworm</name>
    <dbReference type="NCBI Taxonomy" id="6265"/>
    <lineage>
        <taxon>Eukaryota</taxon>
        <taxon>Metazoa</taxon>
        <taxon>Ecdysozoa</taxon>
        <taxon>Nematoda</taxon>
        <taxon>Chromadorea</taxon>
        <taxon>Rhabditida</taxon>
        <taxon>Spirurina</taxon>
        <taxon>Ascaridomorpha</taxon>
        <taxon>Ascaridoidea</taxon>
        <taxon>Toxocaridae</taxon>
        <taxon>Toxocara</taxon>
    </lineage>
</organism>
<dbReference type="GO" id="GO:0005737">
    <property type="term" value="C:cytoplasm"/>
    <property type="evidence" value="ECO:0007669"/>
    <property type="project" value="TreeGrafter"/>
</dbReference>
<keyword evidence="6 7" id="KW-0067">ATP-binding</keyword>
<evidence type="ECO:0000313" key="10">
    <source>
        <dbReference type="EMBL" id="VDM50486.1"/>
    </source>
</evidence>
<dbReference type="InterPro" id="IPR000719">
    <property type="entry name" value="Prot_kinase_dom"/>
</dbReference>
<keyword evidence="11" id="KW-1185">Reference proteome</keyword>